<dbReference type="Gene3D" id="3.20.20.80">
    <property type="entry name" value="Glycosidases"/>
    <property type="match status" value="1"/>
</dbReference>
<feature type="domain" description="LamG-like jellyroll fold" evidence="4">
    <location>
        <begin position="561"/>
        <end position="695"/>
    </location>
</feature>
<dbReference type="PANTHER" id="PTHR47635:SF2">
    <property type="entry name" value="LAMG-LIKE JELLYROLL FOLD DOMAIN-CONTAINING PROTEIN"/>
    <property type="match status" value="1"/>
</dbReference>
<reference evidence="6" key="1">
    <citation type="submission" date="2017-09" db="EMBL/GenBank/DDBJ databases">
        <title>Depth-based differentiation of microbial function through sediment-hosted aquifers and enrichment of novel symbionts in the deep terrestrial subsurface.</title>
        <authorList>
            <person name="Probst A.J."/>
            <person name="Ladd B."/>
            <person name="Jarett J.K."/>
            <person name="Geller-Mcgrath D.E."/>
            <person name="Sieber C.M.K."/>
            <person name="Emerson J.B."/>
            <person name="Anantharaman K."/>
            <person name="Thomas B.C."/>
            <person name="Malmstrom R."/>
            <person name="Stieglmeier M."/>
            <person name="Klingl A."/>
            <person name="Woyke T."/>
            <person name="Ryan C.M."/>
            <person name="Banfield J.F."/>
        </authorList>
    </citation>
    <scope>NUCLEOTIDE SEQUENCE [LARGE SCALE GENOMIC DNA]</scope>
</reference>
<dbReference type="SMART" id="SM00560">
    <property type="entry name" value="LamGL"/>
    <property type="match status" value="3"/>
</dbReference>
<sequence>MKKSSLWYYLVLVLVLTFNFQLSTFNCQAAEKGLVAYWSFDKVDGEQVSDLSGNGFDGTVLDAEEVKGVSGNALSFKGGAVEVQGNEALTPTDQFTVELWFWTDVPGQNDKYMINNIFGEATYGYRLGLAGGSIVWQVPVTSWSHSIATNGYIVPMGQWVFVAGTFDGKKMHIFVNGEEKAVGDRPGAANPSPDSLYIGTFTKGHERAFFEGIVDEVKIYNRALTQQELMEQYKKIAPPASQLKVESSKLKVEKKEEKKEQRKSVSKKELVGYWKFDEGAGEEAKDSSGRGNDGAVAGAEWVNGKSGKAISVSGEQFVEIPSSEDLQLGAEISIEAWVFPTDINGWRMIVVKEKEYQLRVNPPEEGNPFSIFVFLDGSWEPRTANIVPQVERWSHVLAVWDGAKLQMWVNGEMKEAERKGSSSPGEAPVHIGQGFIGIIDEVKIYNYALGNTEIVELFKKDGVPIAEDKSKVKVQNVKGKSEKKEEKKEQRESVSNKGLVGYWKFDEGSGESAGDASGNGHDGEVMNGEWAKGISGSALAFNAENKTCVIIPDADDLNPTAQISVEVWIKGDVPQGDKQIVNKVAGGKEGYRLTCGGDNIIAWQIPTEEKEWSGGMGSATGYNFGEWSYIAGTYDGKTMRVYINGKEAGSMPRTGEIFQSQRDLIIGDFAPGAGTPAFTGLMDELRIYSRALTPQEIEERYKSAAPPASQLKVESSKLKVEKKEEKPVIEAKPGTLVEWNFNKEGDLEGWSANGHMSDVEVSGGMLKFKTVDWDPFLTGSGFEFPANSMQFIEIRMKASSDGGDEFFWSNTFETQYGGFTPGKETPFSVIGDKEFHIYRIFPAWKDEKKIILMRFDSHDKCEYEVDYIKIVQIAPGKNTKADFDFTKDTGDWQISEGIDKLTLKDGILSFKTVSASPLLMNQSLNVATKGNGYLAIRMAVDKGTNGSMFYVTSTGSDRISIPLKADGKMHLYNIPMAAQKWTGSLYLMNFTPTDAKDASVQVDYIKVCPEVPQAAEMELKYIGLTGAVNRAGINGKVIALVNNRGGFVKNVEAKIALPKGIQLLDSGPAQKISGLEFNDEEKFEWKVRADSPIKDTVSVSVKGAGVPEIKGDAVIEFLPSLNLPKADYVPAPQAVKTDYQVGVYYFPGWKPGVHYGWQKIMPYPEREPVLGWYREGEPEVADWHVKWCVEHGVTFFIYDWYWSRGSRSLEHALDGLFKSKYGNQLKFCLLWANHNPKGTSSEKDLRNVTKFWIDNYFKRDNYLKVDNKPVMVIFSPWRFREDMGSEKVNAAFDKMRDLCKENGFNGLYMVACSGGYNEGEVTNLVNEGYDAVSAYNWVFGMMPYEENTKRFAESWAGYMGDDRIKFIVPVCGGWDARPWHGPATTVLSGRTPQNFKKHLQDAKDLLDKSERSPKLKMVFIEAWNEFGEGSYIEPHKEFGFGYLDAIRDVFTKAPKEHIDVAPVDVGLGPYDSPGPQKARDGIVWEFNTADDGWGGMMGLADVRIESGCLKGLSVDNDPAFNGPPMETAAKKYPFMILSAKASKDAKSQIFWATKQTPDMNEPASIQFDIPGDNKFHEIKLNVRENELWAGTIIGLRFDPCSEPDVSIEVDYIKLSEK</sequence>
<dbReference type="EMBL" id="PFMR01000186">
    <property type="protein sequence ID" value="PIZ16449.1"/>
    <property type="molecule type" value="Genomic_DNA"/>
</dbReference>
<proteinExistence type="predicted"/>
<evidence type="ECO:0000313" key="6">
    <source>
        <dbReference type="Proteomes" id="UP000229307"/>
    </source>
</evidence>
<evidence type="ECO:0000256" key="1">
    <source>
        <dbReference type="ARBA" id="ARBA00022729"/>
    </source>
</evidence>
<dbReference type="Proteomes" id="UP000229307">
    <property type="component" value="Unassembled WGS sequence"/>
</dbReference>
<dbReference type="InterPro" id="IPR032719">
    <property type="entry name" value="WbsX"/>
</dbReference>
<name>A0A2M7SAF6_9BACT</name>
<dbReference type="SUPFAM" id="SSF49899">
    <property type="entry name" value="Concanavalin A-like lectins/glucanases"/>
    <property type="match status" value="3"/>
</dbReference>
<dbReference type="Pfam" id="PF14307">
    <property type="entry name" value="Glyco_tran_WbsX"/>
    <property type="match status" value="1"/>
</dbReference>
<dbReference type="Gene3D" id="2.60.120.200">
    <property type="match status" value="3"/>
</dbReference>
<feature type="domain" description="LamG-like jellyroll fold" evidence="4">
    <location>
        <begin position="93"/>
        <end position="227"/>
    </location>
</feature>
<accession>A0A2M7SAF6</accession>
<dbReference type="InterPro" id="IPR006558">
    <property type="entry name" value="LamG-like"/>
</dbReference>
<feature type="compositionally biased region" description="Basic and acidic residues" evidence="3">
    <location>
        <begin position="479"/>
        <end position="493"/>
    </location>
</feature>
<gene>
    <name evidence="5" type="ORF">COY52_06990</name>
</gene>
<keyword evidence="2" id="KW-1015">Disulfide bond</keyword>
<evidence type="ECO:0000313" key="5">
    <source>
        <dbReference type="EMBL" id="PIZ16449.1"/>
    </source>
</evidence>
<dbReference type="PANTHER" id="PTHR47635">
    <property type="entry name" value="CUB DOMAIN-CONTAINING PROTEIN"/>
    <property type="match status" value="1"/>
</dbReference>
<feature type="region of interest" description="Disordered" evidence="3">
    <location>
        <begin position="472"/>
        <end position="493"/>
    </location>
</feature>
<evidence type="ECO:0000259" key="4">
    <source>
        <dbReference type="SMART" id="SM00560"/>
    </source>
</evidence>
<feature type="domain" description="LamG-like jellyroll fold" evidence="4">
    <location>
        <begin position="330"/>
        <end position="452"/>
    </location>
</feature>
<dbReference type="Pfam" id="PF13385">
    <property type="entry name" value="Laminin_G_3"/>
    <property type="match status" value="3"/>
</dbReference>
<evidence type="ECO:0000256" key="2">
    <source>
        <dbReference type="ARBA" id="ARBA00023157"/>
    </source>
</evidence>
<comment type="caution">
    <text evidence="5">The sequence shown here is derived from an EMBL/GenBank/DDBJ whole genome shotgun (WGS) entry which is preliminary data.</text>
</comment>
<evidence type="ECO:0000256" key="3">
    <source>
        <dbReference type="SAM" id="MobiDB-lite"/>
    </source>
</evidence>
<protein>
    <recommendedName>
        <fullName evidence="4">LamG-like jellyroll fold domain-containing protein</fullName>
    </recommendedName>
</protein>
<keyword evidence="1" id="KW-0732">Signal</keyword>
<organism evidence="5 6">
    <name type="scientific">Candidatus Desantisbacteria bacterium CG_4_10_14_0_8_um_filter_48_22</name>
    <dbReference type="NCBI Taxonomy" id="1974543"/>
    <lineage>
        <taxon>Bacteria</taxon>
        <taxon>Candidatus Desantisiibacteriota</taxon>
    </lineage>
</organism>
<dbReference type="InterPro" id="IPR013320">
    <property type="entry name" value="ConA-like_dom_sf"/>
</dbReference>